<feature type="domain" description="EthD" evidence="1">
    <location>
        <begin position="134"/>
        <end position="222"/>
    </location>
</feature>
<evidence type="ECO:0000313" key="2">
    <source>
        <dbReference type="EMBL" id="NYH95497.1"/>
    </source>
</evidence>
<sequence length="234" mass="24924">MTVPLNRKIVLTCALGKNGAAEAKDLPSTLRATRASIGNQVSLSISILVEETGLPPTPHQMLTSEGPKPANLVCELSSESSEGWSDLFSAASEVVAQLGSAIDRSRSSAFAGNEVAITSGTGPALLVFGLRRQQNLSHKEFMSHWFGDHLEVGKDVEGVRYKQCHVDEGASKELAARLGFSDRVWDGVVLSYFDDVAAGVALMSSEAVSGAIEDEKAFVDHSQSSFGYYQSITS</sequence>
<keyword evidence="3" id="KW-1185">Reference proteome</keyword>
<name>A0A7Z0BVS8_9SPHN</name>
<dbReference type="EMBL" id="JACBZF010000002">
    <property type="protein sequence ID" value="NYH95497.1"/>
    <property type="molecule type" value="Genomic_DNA"/>
</dbReference>
<protein>
    <recommendedName>
        <fullName evidence="1">EthD domain-containing protein</fullName>
    </recommendedName>
</protein>
<accession>A0A7Z0BVS8</accession>
<dbReference type="InterPro" id="IPR011008">
    <property type="entry name" value="Dimeric_a/b-barrel"/>
</dbReference>
<organism evidence="2 3">
    <name type="scientific">Novosphingobium marinum</name>
    <dbReference type="NCBI Taxonomy" id="1514948"/>
    <lineage>
        <taxon>Bacteria</taxon>
        <taxon>Pseudomonadati</taxon>
        <taxon>Pseudomonadota</taxon>
        <taxon>Alphaproteobacteria</taxon>
        <taxon>Sphingomonadales</taxon>
        <taxon>Sphingomonadaceae</taxon>
        <taxon>Novosphingobium</taxon>
    </lineage>
</organism>
<dbReference type="Proteomes" id="UP000522081">
    <property type="component" value="Unassembled WGS sequence"/>
</dbReference>
<dbReference type="AlphaFoldDB" id="A0A7Z0BVS8"/>
<dbReference type="GO" id="GO:0016491">
    <property type="term" value="F:oxidoreductase activity"/>
    <property type="evidence" value="ECO:0007669"/>
    <property type="project" value="InterPro"/>
</dbReference>
<dbReference type="SUPFAM" id="SSF54909">
    <property type="entry name" value="Dimeric alpha+beta barrel"/>
    <property type="match status" value="1"/>
</dbReference>
<dbReference type="Pfam" id="PF07110">
    <property type="entry name" value="EthD"/>
    <property type="match status" value="1"/>
</dbReference>
<evidence type="ECO:0000259" key="1">
    <source>
        <dbReference type="Pfam" id="PF07110"/>
    </source>
</evidence>
<dbReference type="InterPro" id="IPR009799">
    <property type="entry name" value="EthD_dom"/>
</dbReference>
<dbReference type="RefSeq" id="WP_179407338.1">
    <property type="nucleotide sequence ID" value="NZ_BMGF01000002.1"/>
</dbReference>
<reference evidence="2 3" key="1">
    <citation type="submission" date="2020-07" db="EMBL/GenBank/DDBJ databases">
        <title>Genomic Encyclopedia of Type Strains, Phase IV (KMG-IV): sequencing the most valuable type-strain genomes for metagenomic binning, comparative biology and taxonomic classification.</title>
        <authorList>
            <person name="Goeker M."/>
        </authorList>
    </citation>
    <scope>NUCLEOTIDE SEQUENCE [LARGE SCALE GENOMIC DNA]</scope>
    <source>
        <strain evidence="2 3">DSM 29043</strain>
    </source>
</reference>
<dbReference type="Gene3D" id="3.30.70.100">
    <property type="match status" value="1"/>
</dbReference>
<gene>
    <name evidence="2" type="ORF">FHS75_001816</name>
</gene>
<proteinExistence type="predicted"/>
<evidence type="ECO:0000313" key="3">
    <source>
        <dbReference type="Proteomes" id="UP000522081"/>
    </source>
</evidence>
<comment type="caution">
    <text evidence="2">The sequence shown here is derived from an EMBL/GenBank/DDBJ whole genome shotgun (WGS) entry which is preliminary data.</text>
</comment>